<dbReference type="RefSeq" id="WP_109958763.1">
    <property type="nucleotide sequence ID" value="NZ_CP029553.1"/>
</dbReference>
<dbReference type="Proteomes" id="UP000245444">
    <property type="component" value="Chromosome"/>
</dbReference>
<dbReference type="KEGG" id="mtea:DK419_08890"/>
<accession>A0A2U8WLI2</accession>
<keyword evidence="3" id="KW-1185">Reference proteome</keyword>
<dbReference type="EMBL" id="CP029553">
    <property type="protein sequence ID" value="AWN46418.1"/>
    <property type="molecule type" value="Genomic_DNA"/>
</dbReference>
<feature type="transmembrane region" description="Helical" evidence="1">
    <location>
        <begin position="216"/>
        <end position="237"/>
    </location>
</feature>
<dbReference type="AlphaFoldDB" id="A0A2U8WLI2"/>
<name>A0A2U8WLI2_9HYPH</name>
<sequence>MFSNQMTFDQFESAYNAKKVDVANNLPYHEVIERIWRHEKTVRGIDWRAAAAGGPDTLAAAVAKAQAWLDGQARALSAAEVKVAQDLGVLSKEGKPIELAAFLRDAVGGAPVPATFPDGAPSYTVWGWSSDTVAKYQAARGNDVATYVTNLVNNFQVMEQDDEVGITKICMQSGVIAFGAAAIKYVLNIIKTLVTLTEATEASAVFSGILSVGANVIRFMISSIVLAILVPLMILMAKDAFGLFVIINNTDSDLVMSDIVFTHGKCVSGFKADADADNPQAIIPAKFVIENLNVQTSYAAISAGFLGVRKRDNALVGTQGAISFASTSEFASGIFLGWEVPLSIGSNRLLVSANFTGSVDDFSNQTDDSGALDSTDTSPAGHVIEGHMNADGGSSAYAFVIAS</sequence>
<evidence type="ECO:0000256" key="1">
    <source>
        <dbReference type="SAM" id="Phobius"/>
    </source>
</evidence>
<keyword evidence="1" id="KW-1133">Transmembrane helix</keyword>
<evidence type="ECO:0000313" key="2">
    <source>
        <dbReference type="EMBL" id="AWN46418.1"/>
    </source>
</evidence>
<gene>
    <name evidence="2" type="ORF">DK419_08890</name>
</gene>
<keyword evidence="1" id="KW-0472">Membrane</keyword>
<proteinExistence type="predicted"/>
<organism evidence="2 3">
    <name type="scientific">Methylobacterium terrae</name>
    <dbReference type="NCBI Taxonomy" id="2202827"/>
    <lineage>
        <taxon>Bacteria</taxon>
        <taxon>Pseudomonadati</taxon>
        <taxon>Pseudomonadota</taxon>
        <taxon>Alphaproteobacteria</taxon>
        <taxon>Hyphomicrobiales</taxon>
        <taxon>Methylobacteriaceae</taxon>
        <taxon>Methylobacterium</taxon>
    </lineage>
</organism>
<evidence type="ECO:0000313" key="3">
    <source>
        <dbReference type="Proteomes" id="UP000245444"/>
    </source>
</evidence>
<reference evidence="2 3" key="1">
    <citation type="submission" date="2018-05" db="EMBL/GenBank/DDBJ databases">
        <title>Complete Genome Sequence of Methylobacterium sp. 17Sr1-28.</title>
        <authorList>
            <person name="Srinivasan S."/>
        </authorList>
    </citation>
    <scope>NUCLEOTIDE SEQUENCE [LARGE SCALE GENOMIC DNA]</scope>
    <source>
        <strain evidence="2 3">17Sr1-28</strain>
    </source>
</reference>
<protein>
    <submittedName>
        <fullName evidence="2">Uncharacterized protein</fullName>
    </submittedName>
</protein>
<dbReference type="OrthoDB" id="9876876at2"/>
<keyword evidence="1" id="KW-0812">Transmembrane</keyword>